<evidence type="ECO:0000256" key="1">
    <source>
        <dbReference type="SAM" id="MobiDB-lite"/>
    </source>
</evidence>
<organism evidence="2 3">
    <name type="scientific">Forsythia ovata</name>
    <dbReference type="NCBI Taxonomy" id="205694"/>
    <lineage>
        <taxon>Eukaryota</taxon>
        <taxon>Viridiplantae</taxon>
        <taxon>Streptophyta</taxon>
        <taxon>Embryophyta</taxon>
        <taxon>Tracheophyta</taxon>
        <taxon>Spermatophyta</taxon>
        <taxon>Magnoliopsida</taxon>
        <taxon>eudicotyledons</taxon>
        <taxon>Gunneridae</taxon>
        <taxon>Pentapetalae</taxon>
        <taxon>asterids</taxon>
        <taxon>lamiids</taxon>
        <taxon>Lamiales</taxon>
        <taxon>Oleaceae</taxon>
        <taxon>Forsythieae</taxon>
        <taxon>Forsythia</taxon>
    </lineage>
</organism>
<evidence type="ECO:0000313" key="2">
    <source>
        <dbReference type="EMBL" id="KAL2488100.1"/>
    </source>
</evidence>
<keyword evidence="3" id="KW-1185">Reference proteome</keyword>
<sequence>MKPRTQNDKVRERSDNRTTNLNRLKPNNHHEWFWCDQENSREFIVVEENKSPDDQAVFDRKVSRSRYVGCGSRSFSGDFFDRISTGFGDCALRGVESQREGKSKISPSMHKNGRNNNGQVCI</sequence>
<gene>
    <name evidence="2" type="ORF">Fot_41392</name>
</gene>
<dbReference type="Proteomes" id="UP001604277">
    <property type="component" value="Unassembled WGS sequence"/>
</dbReference>
<dbReference type="PANTHER" id="PTHR34460:SF2">
    <property type="entry name" value="OS04G0405500 PROTEIN"/>
    <property type="match status" value="1"/>
</dbReference>
<dbReference type="PANTHER" id="PTHR34460">
    <property type="entry name" value="VITELLOGENIN-LIKE PROTEIN"/>
    <property type="match status" value="1"/>
</dbReference>
<reference evidence="3" key="1">
    <citation type="submission" date="2024-07" db="EMBL/GenBank/DDBJ databases">
        <title>Two chromosome-level genome assemblies of Korean endemic species Abeliophyllum distichum and Forsythia ovata (Oleaceae).</title>
        <authorList>
            <person name="Jang H."/>
        </authorList>
    </citation>
    <scope>NUCLEOTIDE SEQUENCE [LARGE SCALE GENOMIC DNA]</scope>
</reference>
<comment type="caution">
    <text evidence="2">The sequence shown here is derived from an EMBL/GenBank/DDBJ whole genome shotgun (WGS) entry which is preliminary data.</text>
</comment>
<name>A0ABD1RI65_9LAMI</name>
<dbReference type="EMBL" id="JBFOLJ010000012">
    <property type="protein sequence ID" value="KAL2488100.1"/>
    <property type="molecule type" value="Genomic_DNA"/>
</dbReference>
<accession>A0ABD1RI65</accession>
<protein>
    <submittedName>
        <fullName evidence="2">Uncharacterized protein</fullName>
    </submittedName>
</protein>
<evidence type="ECO:0000313" key="3">
    <source>
        <dbReference type="Proteomes" id="UP001604277"/>
    </source>
</evidence>
<feature type="region of interest" description="Disordered" evidence="1">
    <location>
        <begin position="98"/>
        <end position="122"/>
    </location>
</feature>
<dbReference type="AlphaFoldDB" id="A0ABD1RI65"/>
<feature type="region of interest" description="Disordered" evidence="1">
    <location>
        <begin position="1"/>
        <end position="23"/>
    </location>
</feature>
<proteinExistence type="predicted"/>
<feature type="compositionally biased region" description="Basic and acidic residues" evidence="1">
    <location>
        <begin position="1"/>
        <end position="16"/>
    </location>
</feature>